<evidence type="ECO:0008006" key="4">
    <source>
        <dbReference type="Google" id="ProtNLM"/>
    </source>
</evidence>
<feature type="transmembrane region" description="Helical" evidence="1">
    <location>
        <begin position="47"/>
        <end position="65"/>
    </location>
</feature>
<keyword evidence="3" id="KW-1185">Reference proteome</keyword>
<evidence type="ECO:0000256" key="1">
    <source>
        <dbReference type="SAM" id="Phobius"/>
    </source>
</evidence>
<feature type="transmembrane region" description="Helical" evidence="1">
    <location>
        <begin position="6"/>
        <end position="26"/>
    </location>
</feature>
<evidence type="ECO:0000313" key="3">
    <source>
        <dbReference type="Proteomes" id="UP001528920"/>
    </source>
</evidence>
<evidence type="ECO:0000313" key="2">
    <source>
        <dbReference type="EMBL" id="MDE5417177.1"/>
    </source>
</evidence>
<keyword evidence="1" id="KW-1133">Transmembrane helix</keyword>
<dbReference type="RefSeq" id="WP_275108514.1">
    <property type="nucleotide sequence ID" value="NZ_JAKJSC010000001.1"/>
</dbReference>
<reference evidence="2 3" key="1">
    <citation type="submission" date="2022-01" db="EMBL/GenBank/DDBJ databases">
        <title>Labilibaculum sp. nov, a marine bacterium isolated from Antarctica.</title>
        <authorList>
            <person name="Dai W."/>
        </authorList>
    </citation>
    <scope>NUCLEOTIDE SEQUENCE [LARGE SCALE GENOMIC DNA]</scope>
    <source>
        <strain evidence="2 3">DW002</strain>
    </source>
</reference>
<feature type="transmembrane region" description="Helical" evidence="1">
    <location>
        <begin position="85"/>
        <end position="113"/>
    </location>
</feature>
<keyword evidence="1" id="KW-0472">Membrane</keyword>
<organism evidence="2 3">
    <name type="scientific">Paralabilibaculum antarcticum</name>
    <dbReference type="NCBI Taxonomy" id="2912572"/>
    <lineage>
        <taxon>Bacteria</taxon>
        <taxon>Pseudomonadati</taxon>
        <taxon>Bacteroidota</taxon>
        <taxon>Bacteroidia</taxon>
        <taxon>Marinilabiliales</taxon>
        <taxon>Marinifilaceae</taxon>
        <taxon>Paralabilibaculum</taxon>
    </lineage>
</organism>
<dbReference type="EMBL" id="JAKJSC010000001">
    <property type="protein sequence ID" value="MDE5417177.1"/>
    <property type="molecule type" value="Genomic_DNA"/>
</dbReference>
<dbReference type="Proteomes" id="UP001528920">
    <property type="component" value="Unassembled WGS sequence"/>
</dbReference>
<proteinExistence type="predicted"/>
<name>A0ABT5VQV1_9BACT</name>
<protein>
    <recommendedName>
        <fullName evidence="4">MotA/TolQ/ExbB proton channel domain-containing protein</fullName>
    </recommendedName>
</protein>
<comment type="caution">
    <text evidence="2">The sequence shown here is derived from an EMBL/GenBank/DDBJ whole genome shotgun (WGS) entry which is preliminary data.</text>
</comment>
<sequence>MFDFFIKGGIAGMSIVMLSGIGAIIWSIISTAKFSKKGFITKRHLDAILFLGSFSFFIGILWQGIGLSEVLSIIQGYPNISPEAIAAGLRVSMISAITGAILFAISAIFWICLRYLNNKKAEI</sequence>
<keyword evidence="1" id="KW-0812">Transmembrane</keyword>
<gene>
    <name evidence="2" type="ORF">L3049_04075</name>
</gene>
<accession>A0ABT5VQV1</accession>